<proteinExistence type="predicted"/>
<dbReference type="AlphaFoldDB" id="A0A0K2TMT1"/>
<protein>
    <submittedName>
        <fullName evidence="1">Uncharacterized protein</fullName>
    </submittedName>
</protein>
<evidence type="ECO:0000313" key="1">
    <source>
        <dbReference type="EMBL" id="CDW27413.1"/>
    </source>
</evidence>
<dbReference type="EMBL" id="HACA01010052">
    <property type="protein sequence ID" value="CDW27413.1"/>
    <property type="molecule type" value="Transcribed_RNA"/>
</dbReference>
<name>A0A0K2TMT1_LEPSM</name>
<reference evidence="1" key="1">
    <citation type="submission" date="2014-05" db="EMBL/GenBank/DDBJ databases">
        <authorList>
            <person name="Chronopoulou M."/>
        </authorList>
    </citation>
    <scope>NUCLEOTIDE SEQUENCE</scope>
    <source>
        <tissue evidence="1">Whole organism</tissue>
    </source>
</reference>
<accession>A0A0K2TMT1</accession>
<sequence>MKNEKLIWRKNTLKPIDDLPRRGEEYEAKSQFLKRIPFL</sequence>
<organism evidence="1">
    <name type="scientific">Lepeophtheirus salmonis</name>
    <name type="common">Salmon louse</name>
    <name type="synonym">Caligus salmonis</name>
    <dbReference type="NCBI Taxonomy" id="72036"/>
    <lineage>
        <taxon>Eukaryota</taxon>
        <taxon>Metazoa</taxon>
        <taxon>Ecdysozoa</taxon>
        <taxon>Arthropoda</taxon>
        <taxon>Crustacea</taxon>
        <taxon>Multicrustacea</taxon>
        <taxon>Hexanauplia</taxon>
        <taxon>Copepoda</taxon>
        <taxon>Siphonostomatoida</taxon>
        <taxon>Caligidae</taxon>
        <taxon>Lepeophtheirus</taxon>
    </lineage>
</organism>